<keyword evidence="2" id="KW-0732">Signal</keyword>
<dbReference type="EnsemblPlants" id="Pp3c5_17080V3.1">
    <property type="protein sequence ID" value="PAC:32953786.CDS.1"/>
    <property type="gene ID" value="Pp3c5_17080"/>
</dbReference>
<gene>
    <name evidence="3" type="ORF">PHYPA_007806</name>
</gene>
<feature type="chain" id="PRO_5036319062" evidence="2">
    <location>
        <begin position="16"/>
        <end position="199"/>
    </location>
</feature>
<feature type="compositionally biased region" description="Acidic residues" evidence="1">
    <location>
        <begin position="116"/>
        <end position="126"/>
    </location>
</feature>
<reference evidence="3 5" key="1">
    <citation type="journal article" date="2008" name="Science">
        <title>The Physcomitrella genome reveals evolutionary insights into the conquest of land by plants.</title>
        <authorList>
            <person name="Rensing S."/>
            <person name="Lang D."/>
            <person name="Zimmer A."/>
            <person name="Terry A."/>
            <person name="Salamov A."/>
            <person name="Shapiro H."/>
            <person name="Nishiyama T."/>
            <person name="Perroud P.-F."/>
            <person name="Lindquist E."/>
            <person name="Kamisugi Y."/>
            <person name="Tanahashi T."/>
            <person name="Sakakibara K."/>
            <person name="Fujita T."/>
            <person name="Oishi K."/>
            <person name="Shin-I T."/>
            <person name="Kuroki Y."/>
            <person name="Toyoda A."/>
            <person name="Suzuki Y."/>
            <person name="Hashimoto A."/>
            <person name="Yamaguchi K."/>
            <person name="Sugano A."/>
            <person name="Kohara Y."/>
            <person name="Fujiyama A."/>
            <person name="Anterola A."/>
            <person name="Aoki S."/>
            <person name="Ashton N."/>
            <person name="Barbazuk W.B."/>
            <person name="Barker E."/>
            <person name="Bennetzen J."/>
            <person name="Bezanilla M."/>
            <person name="Blankenship R."/>
            <person name="Cho S.H."/>
            <person name="Dutcher S."/>
            <person name="Estelle M."/>
            <person name="Fawcett J.A."/>
            <person name="Gundlach H."/>
            <person name="Hanada K."/>
            <person name="Heyl A."/>
            <person name="Hicks K.A."/>
            <person name="Hugh J."/>
            <person name="Lohr M."/>
            <person name="Mayer K."/>
            <person name="Melkozernov A."/>
            <person name="Murata T."/>
            <person name="Nelson D."/>
            <person name="Pils B."/>
            <person name="Prigge M."/>
            <person name="Reiss B."/>
            <person name="Renner T."/>
            <person name="Rombauts S."/>
            <person name="Rushton P."/>
            <person name="Sanderfoot A."/>
            <person name="Schween G."/>
            <person name="Shiu S.-H."/>
            <person name="Stueber K."/>
            <person name="Theodoulou F.L."/>
            <person name="Tu H."/>
            <person name="Van de Peer Y."/>
            <person name="Verrier P.J."/>
            <person name="Waters E."/>
            <person name="Wood A."/>
            <person name="Yang L."/>
            <person name="Cove D."/>
            <person name="Cuming A."/>
            <person name="Hasebe M."/>
            <person name="Lucas S."/>
            <person name="Mishler D.B."/>
            <person name="Reski R."/>
            <person name="Grigoriev I."/>
            <person name="Quatrano R.S."/>
            <person name="Boore J.L."/>
        </authorList>
    </citation>
    <scope>NUCLEOTIDE SEQUENCE [LARGE SCALE GENOMIC DNA]</scope>
    <source>
        <strain evidence="4 5">cv. Gransden 2004</strain>
    </source>
</reference>
<feature type="signal peptide" evidence="2">
    <location>
        <begin position="1"/>
        <end position="15"/>
    </location>
</feature>
<evidence type="ECO:0000313" key="4">
    <source>
        <dbReference type="EnsemblPlants" id="PAC:32953786.CDS.1"/>
    </source>
</evidence>
<proteinExistence type="predicted"/>
<dbReference type="Proteomes" id="UP000006727">
    <property type="component" value="Chromosome 5"/>
</dbReference>
<name>A0A2K1KK26_PHYPA</name>
<evidence type="ECO:0000256" key="2">
    <source>
        <dbReference type="SAM" id="SignalP"/>
    </source>
</evidence>
<evidence type="ECO:0000313" key="5">
    <source>
        <dbReference type="Proteomes" id="UP000006727"/>
    </source>
</evidence>
<evidence type="ECO:0000256" key="1">
    <source>
        <dbReference type="SAM" id="MobiDB-lite"/>
    </source>
</evidence>
<protein>
    <submittedName>
        <fullName evidence="3 4">Uncharacterized protein</fullName>
    </submittedName>
</protein>
<keyword evidence="5" id="KW-1185">Reference proteome</keyword>
<evidence type="ECO:0000313" key="3">
    <source>
        <dbReference type="EMBL" id="PNR54130.1"/>
    </source>
</evidence>
<dbReference type="Gramene" id="Pp3c5_17080V3.1">
    <property type="protein sequence ID" value="PAC:32953786.CDS.1"/>
    <property type="gene ID" value="Pp3c5_17080"/>
</dbReference>
<feature type="region of interest" description="Disordered" evidence="1">
    <location>
        <begin position="111"/>
        <end position="151"/>
    </location>
</feature>
<dbReference type="EMBL" id="ABEU02000005">
    <property type="protein sequence ID" value="PNR54130.1"/>
    <property type="molecule type" value="Genomic_DNA"/>
</dbReference>
<feature type="compositionally biased region" description="Basic and acidic residues" evidence="1">
    <location>
        <begin position="127"/>
        <end position="141"/>
    </location>
</feature>
<reference evidence="4" key="3">
    <citation type="submission" date="2020-12" db="UniProtKB">
        <authorList>
            <consortium name="EnsemblPlants"/>
        </authorList>
    </citation>
    <scope>IDENTIFICATION</scope>
</reference>
<accession>A0A2K1KK26</accession>
<dbReference type="InParanoid" id="A0A2K1KK26"/>
<dbReference type="AlphaFoldDB" id="A0A2K1KK26"/>
<sequence>MLLFFFCYFILLSYPFQNSPHGSCLQGGQGSPFVSEEEEEAKSLVSVAFCPGSMRVRNSESRGREFGKGRKAWPRSPLRGLFRAGALEKRFDCGISSECLSVVPGVALSSHPPWAIEEDDNDEEDEGGRGRERGGGEEKSTRAHHPFHGQLPPLTDSFRRWALLLSPLLFPKLPFAAKLQFLPRLLPLLLTKVSLARII</sequence>
<organism evidence="3">
    <name type="scientific">Physcomitrium patens</name>
    <name type="common">Spreading-leaved earth moss</name>
    <name type="synonym">Physcomitrella patens</name>
    <dbReference type="NCBI Taxonomy" id="3218"/>
    <lineage>
        <taxon>Eukaryota</taxon>
        <taxon>Viridiplantae</taxon>
        <taxon>Streptophyta</taxon>
        <taxon>Embryophyta</taxon>
        <taxon>Bryophyta</taxon>
        <taxon>Bryophytina</taxon>
        <taxon>Bryopsida</taxon>
        <taxon>Funariidae</taxon>
        <taxon>Funariales</taxon>
        <taxon>Funariaceae</taxon>
        <taxon>Physcomitrium</taxon>
    </lineage>
</organism>
<reference evidence="3 5" key="2">
    <citation type="journal article" date="2018" name="Plant J.">
        <title>The Physcomitrella patens chromosome-scale assembly reveals moss genome structure and evolution.</title>
        <authorList>
            <person name="Lang D."/>
            <person name="Ullrich K.K."/>
            <person name="Murat F."/>
            <person name="Fuchs J."/>
            <person name="Jenkins J."/>
            <person name="Haas F.B."/>
            <person name="Piednoel M."/>
            <person name="Gundlach H."/>
            <person name="Van Bel M."/>
            <person name="Meyberg R."/>
            <person name="Vives C."/>
            <person name="Morata J."/>
            <person name="Symeonidi A."/>
            <person name="Hiss M."/>
            <person name="Muchero W."/>
            <person name="Kamisugi Y."/>
            <person name="Saleh O."/>
            <person name="Blanc G."/>
            <person name="Decker E.L."/>
            <person name="van Gessel N."/>
            <person name="Grimwood J."/>
            <person name="Hayes R.D."/>
            <person name="Graham S.W."/>
            <person name="Gunter L.E."/>
            <person name="McDaniel S.F."/>
            <person name="Hoernstein S.N.W."/>
            <person name="Larsson A."/>
            <person name="Li F.W."/>
            <person name="Perroud P.F."/>
            <person name="Phillips J."/>
            <person name="Ranjan P."/>
            <person name="Rokshar D.S."/>
            <person name="Rothfels C.J."/>
            <person name="Schneider L."/>
            <person name="Shu S."/>
            <person name="Stevenson D.W."/>
            <person name="Thummler F."/>
            <person name="Tillich M."/>
            <person name="Villarreal Aguilar J.C."/>
            <person name="Widiez T."/>
            <person name="Wong G.K."/>
            <person name="Wymore A."/>
            <person name="Zhang Y."/>
            <person name="Zimmer A.D."/>
            <person name="Quatrano R.S."/>
            <person name="Mayer K.F.X."/>
            <person name="Goodstein D."/>
            <person name="Casacuberta J.M."/>
            <person name="Vandepoele K."/>
            <person name="Reski R."/>
            <person name="Cuming A.C."/>
            <person name="Tuskan G.A."/>
            <person name="Maumus F."/>
            <person name="Salse J."/>
            <person name="Schmutz J."/>
            <person name="Rensing S.A."/>
        </authorList>
    </citation>
    <scope>NUCLEOTIDE SEQUENCE [LARGE SCALE GENOMIC DNA]</scope>
    <source>
        <strain evidence="4 5">cv. Gransden 2004</strain>
    </source>
</reference>